<organism evidence="1 2">
    <name type="scientific">Mucilaginibacter defluvii</name>
    <dbReference type="NCBI Taxonomy" id="1196019"/>
    <lineage>
        <taxon>Bacteria</taxon>
        <taxon>Pseudomonadati</taxon>
        <taxon>Bacteroidota</taxon>
        <taxon>Sphingobacteriia</taxon>
        <taxon>Sphingobacteriales</taxon>
        <taxon>Sphingobacteriaceae</taxon>
        <taxon>Mucilaginibacter</taxon>
    </lineage>
</organism>
<protein>
    <submittedName>
        <fullName evidence="1">Uncharacterized protein</fullName>
    </submittedName>
</protein>
<reference evidence="2" key="1">
    <citation type="journal article" date="2019" name="Int. J. Syst. Evol. Microbiol.">
        <title>The Global Catalogue of Microorganisms (GCM) 10K type strain sequencing project: providing services to taxonomists for standard genome sequencing and annotation.</title>
        <authorList>
            <consortium name="The Broad Institute Genomics Platform"/>
            <consortium name="The Broad Institute Genome Sequencing Center for Infectious Disease"/>
            <person name="Wu L."/>
            <person name="Ma J."/>
        </authorList>
    </citation>
    <scope>NUCLEOTIDE SEQUENCE [LARGE SCALE GENOMIC DNA]</scope>
    <source>
        <strain evidence="2">JCM 18283</strain>
    </source>
</reference>
<proteinExistence type="predicted"/>
<evidence type="ECO:0000313" key="1">
    <source>
        <dbReference type="EMBL" id="GAA4926880.1"/>
    </source>
</evidence>
<dbReference type="RefSeq" id="WP_345333170.1">
    <property type="nucleotide sequence ID" value="NZ_BAABJI010000004.1"/>
</dbReference>
<name>A0ABP9G2R8_9SPHI</name>
<evidence type="ECO:0000313" key="2">
    <source>
        <dbReference type="Proteomes" id="UP001501436"/>
    </source>
</evidence>
<gene>
    <name evidence="1" type="ORF">GCM10023313_34210</name>
</gene>
<keyword evidence="2" id="KW-1185">Reference proteome</keyword>
<dbReference type="Proteomes" id="UP001501436">
    <property type="component" value="Unassembled WGS sequence"/>
</dbReference>
<comment type="caution">
    <text evidence="1">The sequence shown here is derived from an EMBL/GenBank/DDBJ whole genome shotgun (WGS) entry which is preliminary data.</text>
</comment>
<sequence length="346" mass="39799">MNDKTILIAFIYLLPTYLFAQKQDKLTASQIVDSSLVFCGGELQISKINSAEISYLVIEPNGSVETVHYKLKTGEKYVQCMLSKTYMPQTMFFNGEKISKVNGDSVTHITDLESKEEVKLKTYSLIQYGYKKLNYRLSRLPDHKFENVDCFVVNATAQNGYEITNFFDKKNYRLVMIVYPNGNKSVMMDYVFKDGILFNSKIANTFANSTNKNILNEIQTWELVSVDLNKNISDTWFNCPYANKVIVPNYIRSGHFTSTNGVSTTFIRDGISMNYTDDKGNVDLRTFLTWVSPDTFVLINEQVLKKNDKSSSSQIFVRVISWDDKGYVCQWITDKYTDTQDYKLVK</sequence>
<accession>A0ABP9G2R8</accession>
<dbReference type="EMBL" id="BAABJI010000004">
    <property type="protein sequence ID" value="GAA4926880.1"/>
    <property type="molecule type" value="Genomic_DNA"/>
</dbReference>